<evidence type="ECO:0000256" key="1">
    <source>
        <dbReference type="ARBA" id="ARBA00001946"/>
    </source>
</evidence>
<dbReference type="InterPro" id="IPR051511">
    <property type="entry name" value="MitoQC_Scaffold_Kinases"/>
</dbReference>
<evidence type="ECO:0000256" key="8">
    <source>
        <dbReference type="ARBA" id="ARBA00022723"/>
    </source>
</evidence>
<keyword evidence="16" id="KW-0496">Mitochondrion</keyword>
<evidence type="ECO:0000256" key="15">
    <source>
        <dbReference type="ARBA" id="ARBA00022946"/>
    </source>
</evidence>
<keyword evidence="11" id="KW-1000">Mitochondrion outer membrane</keyword>
<feature type="compositionally biased region" description="Basic and acidic residues" evidence="19">
    <location>
        <begin position="282"/>
        <end position="301"/>
    </location>
</feature>
<comment type="subcellular location">
    <subcellularLocation>
        <location evidence="3">Cytoplasm</location>
        <location evidence="3">Cytosol</location>
    </subcellularLocation>
    <subcellularLocation>
        <location evidence="2">Mitochondrion inner membrane</location>
        <topology evidence="2">Single-pass membrane protein</topology>
    </subcellularLocation>
    <subcellularLocation>
        <location evidence="4">Mitochondrion outer membrane</location>
        <topology evidence="4">Single-pass membrane protein</topology>
    </subcellularLocation>
</comment>
<dbReference type="GO" id="GO:0004674">
    <property type="term" value="F:protein serine/threonine kinase activity"/>
    <property type="evidence" value="ECO:0007669"/>
    <property type="project" value="UniProtKB-KW"/>
</dbReference>
<dbReference type="InterPro" id="IPR008271">
    <property type="entry name" value="Ser/Thr_kinase_AS"/>
</dbReference>
<evidence type="ECO:0000256" key="19">
    <source>
        <dbReference type="SAM" id="MobiDB-lite"/>
    </source>
</evidence>
<keyword evidence="15" id="KW-0809">Transit peptide</keyword>
<evidence type="ECO:0000256" key="11">
    <source>
        <dbReference type="ARBA" id="ARBA00022787"/>
    </source>
</evidence>
<dbReference type="GO" id="GO:0090141">
    <property type="term" value="P:positive regulation of mitochondrial fission"/>
    <property type="evidence" value="ECO:0007669"/>
    <property type="project" value="TreeGrafter"/>
</dbReference>
<feature type="compositionally biased region" description="Basic and acidic residues" evidence="19">
    <location>
        <begin position="685"/>
        <end position="703"/>
    </location>
</feature>
<dbReference type="EC" id="2.7.11.1" evidence="5"/>
<evidence type="ECO:0000256" key="5">
    <source>
        <dbReference type="ARBA" id="ARBA00012513"/>
    </source>
</evidence>
<sequence>MWSVRAVLERVVRRALQQTHQQHPQRHHKLSKCGSERPGGAGRLVAENGARQSVTSSLVPAVDSSVVTRFVQGFVRKVSAPLWTDARRRATKRLVFGESAPFFALVGVTLVSGSQQGLVTKEDELEALCCNVRDAISRAGWLHDPEYWRHHTTKDQEQTNQQQDQTLSLTDFTLGPVIGQGCNAAVYAARWQADERGDPLHSPPPKRQRSVSPEEDGSNMLNEDEELFTLAVEELQDSSQSDEEQASVSDGYATPTGLEDITQRFGDLRKSSDTLHMSRSPKPREEQRRVTFKLAEKRQGSSEEVEPEDSTQRGAIARTSVSVTHNTDNGSDHGLKDYPLAMKMMFNYEAESNAPAILRAMCKELLPARCVQLDEEQLEWQERLCGKLTPLPPHPNIVEMPFVFVDRVPLLEDSMSLYPNALPARLNPGGYGRNMSLFCVMKRYDASLREYLIQSHPSEHTCLLLLTQLLEAVLHINTHGVAHRDLKSDNILLSLGEGLDYPLLVLTDFGCSIASDSSNISVRFPSLDADPRQGNPALMAPEIITAVPGLIQSVNFSNSDLWAAGALAYEIYGQENPFCGPQQEASKKKQKALNSATYKESQLPRLSKKAPPAVRHLVHDLLRRNPRNRPSPAVAATLCQLLLWAPSKWLSRHALTLPTHTEIMQWLLCLTTKVLCEARLSSNKDRHSRVSEGKKKRDEDDNVRTSSSVDRQGGQLEYELVSTFLGRVNYSDIIQAIKWNRAF</sequence>
<dbReference type="Gene3D" id="1.10.510.10">
    <property type="entry name" value="Transferase(Phosphotransferase) domain 1"/>
    <property type="match status" value="1"/>
</dbReference>
<keyword evidence="9" id="KW-0547">Nucleotide-binding</keyword>
<keyword evidence="12" id="KW-0472">Membrane</keyword>
<evidence type="ECO:0000256" key="10">
    <source>
        <dbReference type="ARBA" id="ARBA00022777"/>
    </source>
</evidence>
<evidence type="ECO:0000256" key="16">
    <source>
        <dbReference type="ARBA" id="ARBA00023128"/>
    </source>
</evidence>
<comment type="catalytic activity">
    <reaction evidence="18">
        <text>L-seryl-[protein] + ATP = O-phospho-L-seryl-[protein] + ADP + H(+)</text>
        <dbReference type="Rhea" id="RHEA:17989"/>
        <dbReference type="Rhea" id="RHEA-COMP:9863"/>
        <dbReference type="Rhea" id="RHEA-COMP:11604"/>
        <dbReference type="ChEBI" id="CHEBI:15378"/>
        <dbReference type="ChEBI" id="CHEBI:29999"/>
        <dbReference type="ChEBI" id="CHEBI:30616"/>
        <dbReference type="ChEBI" id="CHEBI:83421"/>
        <dbReference type="ChEBI" id="CHEBI:456216"/>
        <dbReference type="EC" id="2.7.11.1"/>
    </reaction>
</comment>
<feature type="region of interest" description="Disordered" evidence="19">
    <location>
        <begin position="685"/>
        <end position="710"/>
    </location>
</feature>
<evidence type="ECO:0000256" key="9">
    <source>
        <dbReference type="ARBA" id="ARBA00022741"/>
    </source>
</evidence>
<keyword evidence="8" id="KW-0479">Metal-binding</keyword>
<dbReference type="SMART" id="SM00220">
    <property type="entry name" value="S_TKc"/>
    <property type="match status" value="1"/>
</dbReference>
<dbReference type="PROSITE" id="PS00108">
    <property type="entry name" value="PROTEIN_KINASE_ST"/>
    <property type="match status" value="1"/>
</dbReference>
<evidence type="ECO:0000313" key="21">
    <source>
        <dbReference type="EMBL" id="KAK4305502.1"/>
    </source>
</evidence>
<dbReference type="GO" id="GO:0046872">
    <property type="term" value="F:metal ion binding"/>
    <property type="evidence" value="ECO:0007669"/>
    <property type="project" value="UniProtKB-KW"/>
</dbReference>
<proteinExistence type="predicted"/>
<evidence type="ECO:0000256" key="14">
    <source>
        <dbReference type="ARBA" id="ARBA00022842"/>
    </source>
</evidence>
<comment type="caution">
    <text evidence="21">The sequence shown here is derived from an EMBL/GenBank/DDBJ whole genome shotgun (WGS) entry which is preliminary data.</text>
</comment>
<keyword evidence="12" id="KW-0999">Mitochondrion inner membrane</keyword>
<dbReference type="AlphaFoldDB" id="A0AAE1PDM4"/>
<dbReference type="PANTHER" id="PTHR22972">
    <property type="entry name" value="SERINE/THREONINE PROTEIN KINASE"/>
    <property type="match status" value="1"/>
</dbReference>
<dbReference type="GO" id="GO:0005743">
    <property type="term" value="C:mitochondrial inner membrane"/>
    <property type="evidence" value="ECO:0007669"/>
    <property type="project" value="UniProtKB-SubCell"/>
</dbReference>
<feature type="region of interest" description="Disordered" evidence="19">
    <location>
        <begin position="17"/>
        <end position="42"/>
    </location>
</feature>
<dbReference type="SUPFAM" id="SSF56112">
    <property type="entry name" value="Protein kinase-like (PK-like)"/>
    <property type="match status" value="1"/>
</dbReference>
<feature type="compositionally biased region" description="Polar residues" evidence="19">
    <location>
        <begin position="319"/>
        <end position="329"/>
    </location>
</feature>
<keyword evidence="13" id="KW-0067">ATP-binding</keyword>
<evidence type="ECO:0000256" key="17">
    <source>
        <dbReference type="ARBA" id="ARBA00047899"/>
    </source>
</evidence>
<dbReference type="InterPro" id="IPR011009">
    <property type="entry name" value="Kinase-like_dom_sf"/>
</dbReference>
<feature type="domain" description="Protein kinase" evidence="20">
    <location>
        <begin position="305"/>
        <end position="643"/>
    </location>
</feature>
<evidence type="ECO:0000256" key="18">
    <source>
        <dbReference type="ARBA" id="ARBA00048679"/>
    </source>
</evidence>
<feature type="region of interest" description="Disordered" evidence="19">
    <location>
        <begin position="195"/>
        <end position="219"/>
    </location>
</feature>
<comment type="catalytic activity">
    <reaction evidence="17">
        <text>L-threonyl-[protein] + ATP = O-phospho-L-threonyl-[protein] + ADP + H(+)</text>
        <dbReference type="Rhea" id="RHEA:46608"/>
        <dbReference type="Rhea" id="RHEA-COMP:11060"/>
        <dbReference type="Rhea" id="RHEA-COMP:11605"/>
        <dbReference type="ChEBI" id="CHEBI:15378"/>
        <dbReference type="ChEBI" id="CHEBI:30013"/>
        <dbReference type="ChEBI" id="CHEBI:30616"/>
        <dbReference type="ChEBI" id="CHEBI:61977"/>
        <dbReference type="ChEBI" id="CHEBI:456216"/>
        <dbReference type="EC" id="2.7.11.1"/>
    </reaction>
</comment>
<reference evidence="21" key="1">
    <citation type="submission" date="2023-11" db="EMBL/GenBank/DDBJ databases">
        <title>Genome assemblies of two species of porcelain crab, Petrolisthes cinctipes and Petrolisthes manimaculis (Anomura: Porcellanidae).</title>
        <authorList>
            <person name="Angst P."/>
        </authorList>
    </citation>
    <scope>NUCLEOTIDE SEQUENCE</scope>
    <source>
        <strain evidence="21">PB745_02</strain>
        <tissue evidence="21">Gill</tissue>
    </source>
</reference>
<evidence type="ECO:0000256" key="4">
    <source>
        <dbReference type="ARBA" id="ARBA00004572"/>
    </source>
</evidence>
<evidence type="ECO:0000256" key="3">
    <source>
        <dbReference type="ARBA" id="ARBA00004514"/>
    </source>
</evidence>
<evidence type="ECO:0000259" key="20">
    <source>
        <dbReference type="PROSITE" id="PS50011"/>
    </source>
</evidence>
<dbReference type="PANTHER" id="PTHR22972:SF7">
    <property type="entry name" value="SERINE_THREONINE-PROTEIN KINASE PINK1, MITOCHONDRIAL"/>
    <property type="match status" value="1"/>
</dbReference>
<dbReference type="EMBL" id="JAWZYT010002266">
    <property type="protein sequence ID" value="KAK4305502.1"/>
    <property type="molecule type" value="Genomic_DNA"/>
</dbReference>
<evidence type="ECO:0000313" key="22">
    <source>
        <dbReference type="Proteomes" id="UP001292094"/>
    </source>
</evidence>
<dbReference type="Proteomes" id="UP001292094">
    <property type="component" value="Unassembled WGS sequence"/>
</dbReference>
<gene>
    <name evidence="21" type="ORF">Pmani_022608</name>
</gene>
<dbReference type="GO" id="GO:0005741">
    <property type="term" value="C:mitochondrial outer membrane"/>
    <property type="evidence" value="ECO:0007669"/>
    <property type="project" value="UniProtKB-SubCell"/>
</dbReference>
<evidence type="ECO:0000256" key="6">
    <source>
        <dbReference type="ARBA" id="ARBA00022527"/>
    </source>
</evidence>
<dbReference type="InterPro" id="IPR000719">
    <property type="entry name" value="Prot_kinase_dom"/>
</dbReference>
<evidence type="ECO:0000256" key="7">
    <source>
        <dbReference type="ARBA" id="ARBA00022679"/>
    </source>
</evidence>
<keyword evidence="14" id="KW-0460">Magnesium</keyword>
<dbReference type="GO" id="GO:0042981">
    <property type="term" value="P:regulation of apoptotic process"/>
    <property type="evidence" value="ECO:0007669"/>
    <property type="project" value="TreeGrafter"/>
</dbReference>
<evidence type="ECO:0000256" key="13">
    <source>
        <dbReference type="ARBA" id="ARBA00022840"/>
    </source>
</evidence>
<dbReference type="PROSITE" id="PS50011">
    <property type="entry name" value="PROTEIN_KINASE_DOM"/>
    <property type="match status" value="1"/>
</dbReference>
<dbReference type="GO" id="GO:0005524">
    <property type="term" value="F:ATP binding"/>
    <property type="evidence" value="ECO:0007669"/>
    <property type="project" value="UniProtKB-KW"/>
</dbReference>
<protein>
    <recommendedName>
        <fullName evidence="5">non-specific serine/threonine protein kinase</fullName>
        <ecNumber evidence="5">2.7.11.1</ecNumber>
    </recommendedName>
</protein>
<keyword evidence="10" id="KW-0418">Kinase</keyword>
<dbReference type="Pfam" id="PF00069">
    <property type="entry name" value="Pkinase"/>
    <property type="match status" value="1"/>
</dbReference>
<evidence type="ECO:0000256" key="2">
    <source>
        <dbReference type="ARBA" id="ARBA00004434"/>
    </source>
</evidence>
<accession>A0AAE1PDM4</accession>
<keyword evidence="22" id="KW-1185">Reference proteome</keyword>
<comment type="cofactor">
    <cofactor evidence="1">
        <name>Mg(2+)</name>
        <dbReference type="ChEBI" id="CHEBI:18420"/>
    </cofactor>
</comment>
<organism evidence="21 22">
    <name type="scientific">Petrolisthes manimaculis</name>
    <dbReference type="NCBI Taxonomy" id="1843537"/>
    <lineage>
        <taxon>Eukaryota</taxon>
        <taxon>Metazoa</taxon>
        <taxon>Ecdysozoa</taxon>
        <taxon>Arthropoda</taxon>
        <taxon>Crustacea</taxon>
        <taxon>Multicrustacea</taxon>
        <taxon>Malacostraca</taxon>
        <taxon>Eumalacostraca</taxon>
        <taxon>Eucarida</taxon>
        <taxon>Decapoda</taxon>
        <taxon>Pleocyemata</taxon>
        <taxon>Anomura</taxon>
        <taxon>Galatheoidea</taxon>
        <taxon>Porcellanidae</taxon>
        <taxon>Petrolisthes</taxon>
    </lineage>
</organism>
<evidence type="ECO:0000256" key="12">
    <source>
        <dbReference type="ARBA" id="ARBA00022792"/>
    </source>
</evidence>
<feature type="compositionally biased region" description="Acidic residues" evidence="19">
    <location>
        <begin position="235"/>
        <end position="245"/>
    </location>
</feature>
<keyword evidence="6" id="KW-0723">Serine/threonine-protein kinase</keyword>
<dbReference type="GO" id="GO:0005829">
    <property type="term" value="C:cytosol"/>
    <property type="evidence" value="ECO:0007669"/>
    <property type="project" value="UniProtKB-SubCell"/>
</dbReference>
<name>A0AAE1PDM4_9EUCA</name>
<dbReference type="GO" id="GO:0000422">
    <property type="term" value="P:autophagy of mitochondrion"/>
    <property type="evidence" value="ECO:0007669"/>
    <property type="project" value="TreeGrafter"/>
</dbReference>
<keyword evidence="7" id="KW-0808">Transferase</keyword>
<feature type="region of interest" description="Disordered" evidence="19">
    <location>
        <begin position="235"/>
        <end position="334"/>
    </location>
</feature>